<gene>
    <name evidence="2" type="ORF">R1flu_020622</name>
</gene>
<dbReference type="Proteomes" id="UP001605036">
    <property type="component" value="Unassembled WGS sequence"/>
</dbReference>
<dbReference type="EMBL" id="JBHFFA010000001">
    <property type="protein sequence ID" value="KAL2652494.1"/>
    <property type="molecule type" value="Genomic_DNA"/>
</dbReference>
<evidence type="ECO:0000259" key="1">
    <source>
        <dbReference type="Pfam" id="PF03184"/>
    </source>
</evidence>
<sequence>MDGSIKLKPLVINESLKPMEFSHKHVKNLNNLGNAWYANTKAWMNGAVSEKFLQKFDVDMIRRKRKQVILLVDNKPCHIREHLPLKVTTVVWLPPNTIARFQPMDAGIIKSFKSQYNKLLVK</sequence>
<dbReference type="PANTHER" id="PTHR19303:SF73">
    <property type="entry name" value="PROTEIN PDC2"/>
    <property type="match status" value="1"/>
</dbReference>
<accession>A0ABD1ZQI0</accession>
<dbReference type="PANTHER" id="PTHR19303">
    <property type="entry name" value="TRANSPOSON"/>
    <property type="match status" value="1"/>
</dbReference>
<comment type="caution">
    <text evidence="2">The sequence shown here is derived from an EMBL/GenBank/DDBJ whole genome shotgun (WGS) entry which is preliminary data.</text>
</comment>
<name>A0ABD1ZQI0_9MARC</name>
<organism evidence="2 3">
    <name type="scientific">Riccia fluitans</name>
    <dbReference type="NCBI Taxonomy" id="41844"/>
    <lineage>
        <taxon>Eukaryota</taxon>
        <taxon>Viridiplantae</taxon>
        <taxon>Streptophyta</taxon>
        <taxon>Embryophyta</taxon>
        <taxon>Marchantiophyta</taxon>
        <taxon>Marchantiopsida</taxon>
        <taxon>Marchantiidae</taxon>
        <taxon>Marchantiales</taxon>
        <taxon>Ricciaceae</taxon>
        <taxon>Riccia</taxon>
    </lineage>
</organism>
<protein>
    <recommendedName>
        <fullName evidence="1">DDE-1 domain-containing protein</fullName>
    </recommendedName>
</protein>
<reference evidence="2 3" key="1">
    <citation type="submission" date="2024-09" db="EMBL/GenBank/DDBJ databases">
        <title>Chromosome-scale assembly of Riccia fluitans.</title>
        <authorList>
            <person name="Paukszto L."/>
            <person name="Sawicki J."/>
            <person name="Karawczyk K."/>
            <person name="Piernik-Szablinska J."/>
            <person name="Szczecinska M."/>
            <person name="Mazdziarz M."/>
        </authorList>
    </citation>
    <scope>NUCLEOTIDE SEQUENCE [LARGE SCALE GENOMIC DNA]</scope>
    <source>
        <strain evidence="2">Rf_01</strain>
        <tissue evidence="2">Aerial parts of the thallus</tissue>
    </source>
</reference>
<dbReference type="InterPro" id="IPR050863">
    <property type="entry name" value="CenT-Element_Derived"/>
</dbReference>
<keyword evidence="3" id="KW-1185">Reference proteome</keyword>
<proteinExistence type="predicted"/>
<feature type="domain" description="DDE-1" evidence="1">
    <location>
        <begin position="2"/>
        <end position="120"/>
    </location>
</feature>
<evidence type="ECO:0000313" key="3">
    <source>
        <dbReference type="Proteomes" id="UP001605036"/>
    </source>
</evidence>
<dbReference type="Pfam" id="PF03184">
    <property type="entry name" value="DDE_1"/>
    <property type="match status" value="1"/>
</dbReference>
<dbReference type="InterPro" id="IPR004875">
    <property type="entry name" value="DDE_SF_endonuclease_dom"/>
</dbReference>
<dbReference type="AlphaFoldDB" id="A0ABD1ZQI0"/>
<evidence type="ECO:0000313" key="2">
    <source>
        <dbReference type="EMBL" id="KAL2652494.1"/>
    </source>
</evidence>